<name>G7E564_MIXOS</name>
<dbReference type="Proteomes" id="UP000009131">
    <property type="component" value="Unassembled WGS sequence"/>
</dbReference>
<evidence type="ECO:0000313" key="3">
    <source>
        <dbReference type="Proteomes" id="UP000009131"/>
    </source>
</evidence>
<proteinExistence type="predicted"/>
<dbReference type="HOGENOM" id="CLU_1205046_0_0_1"/>
<reference evidence="2 3" key="2">
    <citation type="journal article" date="2012" name="Open Biol.">
        <title>Characteristics of nucleosomes and linker DNA regions on the genome of the basidiomycete Mixia osmundae revealed by mono- and dinucleosome mapping.</title>
        <authorList>
            <person name="Nishida H."/>
            <person name="Kondo S."/>
            <person name="Matsumoto T."/>
            <person name="Suzuki Y."/>
            <person name="Yoshikawa H."/>
            <person name="Taylor T.D."/>
            <person name="Sugiyama J."/>
        </authorList>
    </citation>
    <scope>NUCLEOTIDE SEQUENCE [LARGE SCALE GENOMIC DNA]</scope>
    <source>
        <strain evidence="3">CBS 9802 / IAM 14324 / JCM 22182 / KY 12970</strain>
    </source>
</reference>
<organism evidence="2 3">
    <name type="scientific">Mixia osmundae (strain CBS 9802 / IAM 14324 / JCM 22182 / KY 12970)</name>
    <dbReference type="NCBI Taxonomy" id="764103"/>
    <lineage>
        <taxon>Eukaryota</taxon>
        <taxon>Fungi</taxon>
        <taxon>Dikarya</taxon>
        <taxon>Basidiomycota</taxon>
        <taxon>Pucciniomycotina</taxon>
        <taxon>Mixiomycetes</taxon>
        <taxon>Mixiales</taxon>
        <taxon>Mixiaceae</taxon>
        <taxon>Mixia</taxon>
    </lineage>
</organism>
<accession>G7E564</accession>
<feature type="chain" id="PRO_5003492722" evidence="1">
    <location>
        <begin position="21"/>
        <end position="196"/>
    </location>
</feature>
<feature type="signal peptide" evidence="1">
    <location>
        <begin position="1"/>
        <end position="20"/>
    </location>
</feature>
<sequence>MHQQMRSVLALSAFVAAIYAASTAPARLVEVPKTKPMWEGPTDFWSNSALQVTFALDCPYLDIVAVGEGGLSHYTATFNTLIPKKPLANGLLNCTIEKENSGFDTNTPSTSWADVTHVTPNAVTAKFNVAAIVHAANDKYPACTKKCVAWWSGIATFTTRSGVWQWDRDGKKGQATCWSADACPQILGHKETCTAH</sequence>
<dbReference type="InParanoid" id="G7E564"/>
<reference evidence="2 3" key="1">
    <citation type="journal article" date="2011" name="J. Gen. Appl. Microbiol.">
        <title>Draft genome sequencing of the enigmatic basidiomycete Mixia osmundae.</title>
        <authorList>
            <person name="Nishida H."/>
            <person name="Nagatsuka Y."/>
            <person name="Sugiyama J."/>
        </authorList>
    </citation>
    <scope>NUCLEOTIDE SEQUENCE [LARGE SCALE GENOMIC DNA]</scope>
    <source>
        <strain evidence="3">CBS 9802 / IAM 14324 / JCM 22182 / KY 12970</strain>
    </source>
</reference>
<dbReference type="AlphaFoldDB" id="G7E564"/>
<evidence type="ECO:0000313" key="2">
    <source>
        <dbReference type="EMBL" id="GAA97974.1"/>
    </source>
</evidence>
<evidence type="ECO:0000256" key="1">
    <source>
        <dbReference type="SAM" id="SignalP"/>
    </source>
</evidence>
<dbReference type="EMBL" id="BABT02000148">
    <property type="protein sequence ID" value="GAA97974.1"/>
    <property type="molecule type" value="Genomic_DNA"/>
</dbReference>
<comment type="caution">
    <text evidence="2">The sequence shown here is derived from an EMBL/GenBank/DDBJ whole genome shotgun (WGS) entry which is preliminary data.</text>
</comment>
<protein>
    <submittedName>
        <fullName evidence="2">Uncharacterized protein</fullName>
    </submittedName>
</protein>
<keyword evidence="1" id="KW-0732">Signal</keyword>
<keyword evidence="3" id="KW-1185">Reference proteome</keyword>
<gene>
    <name evidence="2" type="primary">Mo04654</name>
    <name evidence="2" type="ORF">E5Q_04654</name>
</gene>